<sequence length="465" mass="51589">MRNETIIIDLSSPSLAKTIYSRQNDKNGLKLTVYLREYGKPVDLTGYAVKYEAANQSGFFVRNDAVITNATDGTFEYTFSKESVATRGVWAGYFAFEKGTERYTTPDIKVILGRDVKQNSIEIKDYISEFDQALEAVKGYRKEIDAAYAEITKLKQQISANNVQVGKITLDDGGATISISDTTKNILDEIYAKGKGMNTIYCVGGAQGQTPNDKSWRGVSFLNSNNYGFVWAKDFKGKFFTNYLDNGNWLGWVEHSDASMTQNIKVTQDNGDATIQAKAATDDILQMVLDKGRGFHTIYAAGSVPNAPTPGVGLRGFANLHGTRYGYIIATDFRNKIWTNYINGGEWQGWVNVNGNDKDVDWTNLTLINGVTNQSGKTSQIKRTGNTVCLNMNVIGVKNNHIIASLPANFRPVRDLTFSATYVLNNLDTNTGFVTLRADGSVHCEWIAEGTNPLKYWSFTLTYII</sequence>
<dbReference type="AlphaFoldDB" id="A0A1C4B5T9"/>
<gene>
    <name evidence="2" type="ORF">BC05F1_01136</name>
</gene>
<feature type="domain" description="BppU N-terminal" evidence="1">
    <location>
        <begin position="16"/>
        <end position="138"/>
    </location>
</feature>
<evidence type="ECO:0000313" key="3">
    <source>
        <dbReference type="Proteomes" id="UP000196052"/>
    </source>
</evidence>
<evidence type="ECO:0000259" key="1">
    <source>
        <dbReference type="Pfam" id="PF10651"/>
    </source>
</evidence>
<proteinExistence type="predicted"/>
<organism evidence="2 3">
    <name type="scientific">Bacillus wiedmannii</name>
    <dbReference type="NCBI Taxonomy" id="1890302"/>
    <lineage>
        <taxon>Bacteria</taxon>
        <taxon>Bacillati</taxon>
        <taxon>Bacillota</taxon>
        <taxon>Bacilli</taxon>
        <taxon>Bacillales</taxon>
        <taxon>Bacillaceae</taxon>
        <taxon>Bacillus</taxon>
        <taxon>Bacillus cereus group</taxon>
    </lineage>
</organism>
<reference evidence="3" key="1">
    <citation type="submission" date="2016-08" db="EMBL/GenBank/DDBJ databases">
        <authorList>
            <person name="Loux V."/>
            <person name="Rue O."/>
        </authorList>
    </citation>
    <scope>NUCLEOTIDE SEQUENCE [LARGE SCALE GENOMIC DNA]</scope>
    <source>
        <strain evidence="3">INRA Bc05-F1</strain>
    </source>
</reference>
<dbReference type="Gene3D" id="2.60.40.3350">
    <property type="match status" value="1"/>
</dbReference>
<name>A0A1C4B5T9_9BACI</name>
<accession>A0A1C4B5T9</accession>
<dbReference type="EMBL" id="FMBE01000013">
    <property type="protein sequence ID" value="SCC02265.1"/>
    <property type="molecule type" value="Genomic_DNA"/>
</dbReference>
<evidence type="ECO:0000313" key="2">
    <source>
        <dbReference type="EMBL" id="SCC02265.1"/>
    </source>
</evidence>
<dbReference type="Pfam" id="PF10651">
    <property type="entry name" value="BppU_N"/>
    <property type="match status" value="1"/>
</dbReference>
<protein>
    <recommendedName>
        <fullName evidence="1">BppU N-terminal domain-containing protein</fullName>
    </recommendedName>
</protein>
<dbReference type="InterPro" id="IPR018913">
    <property type="entry name" value="BppU_N"/>
</dbReference>
<dbReference type="RefSeq" id="WP_088121547.1">
    <property type="nucleotide sequence ID" value="NZ_FMBE01000013.1"/>
</dbReference>
<dbReference type="Proteomes" id="UP000196052">
    <property type="component" value="Unassembled WGS sequence"/>
</dbReference>